<dbReference type="PANTHER" id="PTHR43084">
    <property type="entry name" value="PERSULFIDE DIOXYGENASE ETHE1"/>
    <property type="match status" value="1"/>
</dbReference>
<evidence type="ECO:0000259" key="2">
    <source>
        <dbReference type="PROSITE" id="PS50206"/>
    </source>
</evidence>
<dbReference type="SMART" id="SM00849">
    <property type="entry name" value="Lactamase_B"/>
    <property type="match status" value="1"/>
</dbReference>
<dbReference type="PROSITE" id="PS50206">
    <property type="entry name" value="RHODANESE_3"/>
    <property type="match status" value="1"/>
</dbReference>
<sequence>MTTPITTEALAKKVVNQEKIRILDVRNTDEFDDWKIEGENVEIINEPYFNLLDGIEPVTGKLTKDQEVIVVCAKGGSSQMVAELLEEEGGFSKVLNLEGGMKAWSEHLEPVKIADLKQGGSLYQFVRLGKGCLSYMVESDGEAAIIDISRMIEKYEAFAKDKGVQIKHLIDTHLHADHISGGRALAEKTGGTYHLPPKDATEVTYDYTALEEGNDITVGNTKVKVQPIYSPGHTIGSTSLIIDDHYLLTGDILFVKSIGRPDLAGKAEDWVGDLRHSLYKRYKELSEDLIVLPAHYSFAEELSEGGSVSARLGDLYQRNEGLQVDSEEVFKKMVTENLPPQPNAYQEIRETNMGKITPEDEKQREMETGPNRCAVHG</sequence>
<dbReference type="STRING" id="1298598.JCM21714_4518"/>
<dbReference type="CDD" id="cd07724">
    <property type="entry name" value="POD-like_MBL-fold"/>
    <property type="match status" value="1"/>
</dbReference>
<dbReference type="Gene3D" id="3.60.15.10">
    <property type="entry name" value="Ribonuclease Z/Hydroxyacylglutathione hydrolase-like"/>
    <property type="match status" value="1"/>
</dbReference>
<dbReference type="InterPro" id="IPR036873">
    <property type="entry name" value="Rhodanese-like_dom_sf"/>
</dbReference>
<evidence type="ECO:0000313" key="3">
    <source>
        <dbReference type="EMBL" id="GAE95297.1"/>
    </source>
</evidence>
<reference evidence="3 4" key="1">
    <citation type="journal article" date="2014" name="Genome Announc.">
        <title>Draft Genome Sequence of the Boron-Tolerant and Moderately Halotolerant Bacterium Gracilibacillus boraciitolerans JCM 21714T.</title>
        <authorList>
            <person name="Ahmed I."/>
            <person name="Oshima K."/>
            <person name="Suda W."/>
            <person name="Kitamura K."/>
            <person name="Iida T."/>
            <person name="Ohmori Y."/>
            <person name="Fujiwara T."/>
            <person name="Hattori M."/>
            <person name="Ohkuma M."/>
        </authorList>
    </citation>
    <scope>NUCLEOTIDE SEQUENCE [LARGE SCALE GENOMIC DNA]</scope>
    <source>
        <strain evidence="3 4">JCM 21714</strain>
    </source>
</reference>
<name>W4VQ02_9BACI</name>
<dbReference type="InterPro" id="IPR036866">
    <property type="entry name" value="RibonucZ/Hydroxyglut_hydro"/>
</dbReference>
<dbReference type="OrthoDB" id="9784009at2"/>
<dbReference type="Pfam" id="PF00581">
    <property type="entry name" value="Rhodanese"/>
    <property type="match status" value="1"/>
</dbReference>
<comment type="caution">
    <text evidence="3">The sequence shown here is derived from an EMBL/GenBank/DDBJ whole genome shotgun (WGS) entry which is preliminary data.</text>
</comment>
<evidence type="ECO:0000313" key="4">
    <source>
        <dbReference type="Proteomes" id="UP000019102"/>
    </source>
</evidence>
<dbReference type="InterPro" id="IPR051682">
    <property type="entry name" value="Mito_Persulfide_Diox"/>
</dbReference>
<dbReference type="GO" id="GO:0050313">
    <property type="term" value="F:sulfur dioxygenase activity"/>
    <property type="evidence" value="ECO:0007669"/>
    <property type="project" value="InterPro"/>
</dbReference>
<dbReference type="EMBL" id="BAVS01000048">
    <property type="protein sequence ID" value="GAE95297.1"/>
    <property type="molecule type" value="Genomic_DNA"/>
</dbReference>
<dbReference type="InterPro" id="IPR044528">
    <property type="entry name" value="POD-like_MBL-fold"/>
</dbReference>
<dbReference type="SUPFAM" id="SSF52821">
    <property type="entry name" value="Rhodanese/Cell cycle control phosphatase"/>
    <property type="match status" value="1"/>
</dbReference>
<dbReference type="Proteomes" id="UP000019102">
    <property type="component" value="Unassembled WGS sequence"/>
</dbReference>
<organism evidence="3 4">
    <name type="scientific">Gracilibacillus boraciitolerans JCM 21714</name>
    <dbReference type="NCBI Taxonomy" id="1298598"/>
    <lineage>
        <taxon>Bacteria</taxon>
        <taxon>Bacillati</taxon>
        <taxon>Bacillota</taxon>
        <taxon>Bacilli</taxon>
        <taxon>Bacillales</taxon>
        <taxon>Bacillaceae</taxon>
        <taxon>Gracilibacillus</taxon>
    </lineage>
</organism>
<dbReference type="GO" id="GO:0006749">
    <property type="term" value="P:glutathione metabolic process"/>
    <property type="evidence" value="ECO:0007669"/>
    <property type="project" value="InterPro"/>
</dbReference>
<dbReference type="PANTHER" id="PTHR43084:SF7">
    <property type="entry name" value="BETA-LACTAMASE DOMAIN PROTEIN"/>
    <property type="match status" value="1"/>
</dbReference>
<dbReference type="GO" id="GO:0016787">
    <property type="term" value="F:hydrolase activity"/>
    <property type="evidence" value="ECO:0007669"/>
    <property type="project" value="UniProtKB-KW"/>
</dbReference>
<dbReference type="RefSeq" id="WP_035726102.1">
    <property type="nucleotide sequence ID" value="NZ_BAVS01000048.1"/>
</dbReference>
<dbReference type="Gene3D" id="3.40.250.10">
    <property type="entry name" value="Rhodanese-like domain"/>
    <property type="match status" value="1"/>
</dbReference>
<keyword evidence="4" id="KW-1185">Reference proteome</keyword>
<dbReference type="InterPro" id="IPR001279">
    <property type="entry name" value="Metallo-B-lactamas"/>
</dbReference>
<gene>
    <name evidence="3" type="ORF">JCM21714_4518</name>
</gene>
<evidence type="ECO:0000256" key="1">
    <source>
        <dbReference type="SAM" id="MobiDB-lite"/>
    </source>
</evidence>
<proteinExistence type="predicted"/>
<dbReference type="eggNOG" id="COG0607">
    <property type="taxonomic scope" value="Bacteria"/>
</dbReference>
<protein>
    <submittedName>
        <fullName evidence="3">Zn-dependent hydroxyacylglutathione hydrolase</fullName>
    </submittedName>
</protein>
<feature type="compositionally biased region" description="Basic and acidic residues" evidence="1">
    <location>
        <begin position="357"/>
        <end position="367"/>
    </location>
</feature>
<dbReference type="InterPro" id="IPR001763">
    <property type="entry name" value="Rhodanese-like_dom"/>
</dbReference>
<dbReference type="eggNOG" id="COG0491">
    <property type="taxonomic scope" value="Bacteria"/>
</dbReference>
<feature type="region of interest" description="Disordered" evidence="1">
    <location>
        <begin position="357"/>
        <end position="377"/>
    </location>
</feature>
<keyword evidence="3" id="KW-0378">Hydrolase</keyword>
<dbReference type="GO" id="GO:0070813">
    <property type="term" value="P:hydrogen sulfide metabolic process"/>
    <property type="evidence" value="ECO:0007669"/>
    <property type="project" value="TreeGrafter"/>
</dbReference>
<dbReference type="AlphaFoldDB" id="W4VQ02"/>
<accession>W4VQ02</accession>
<dbReference type="SUPFAM" id="SSF56281">
    <property type="entry name" value="Metallo-hydrolase/oxidoreductase"/>
    <property type="match status" value="1"/>
</dbReference>
<dbReference type="Pfam" id="PF00753">
    <property type="entry name" value="Lactamase_B"/>
    <property type="match status" value="1"/>
</dbReference>
<feature type="domain" description="Rhodanese" evidence="2">
    <location>
        <begin position="16"/>
        <end position="113"/>
    </location>
</feature>
<dbReference type="SMART" id="SM00450">
    <property type="entry name" value="RHOD"/>
    <property type="match status" value="1"/>
</dbReference>